<name>A0AAN9LTH4_CANGL</name>
<dbReference type="Proteomes" id="UP001367508">
    <property type="component" value="Unassembled WGS sequence"/>
</dbReference>
<reference evidence="1 2" key="1">
    <citation type="submission" date="2024-01" db="EMBL/GenBank/DDBJ databases">
        <title>The genomes of 5 underutilized Papilionoideae crops provide insights into root nodulation and disease resistanc.</title>
        <authorList>
            <person name="Jiang F."/>
        </authorList>
    </citation>
    <scope>NUCLEOTIDE SEQUENCE [LARGE SCALE GENOMIC DNA]</scope>
    <source>
        <strain evidence="1">LVBAO_FW01</strain>
        <tissue evidence="1">Leaves</tissue>
    </source>
</reference>
<organism evidence="1 2">
    <name type="scientific">Canavalia gladiata</name>
    <name type="common">Sword bean</name>
    <name type="synonym">Dolichos gladiatus</name>
    <dbReference type="NCBI Taxonomy" id="3824"/>
    <lineage>
        <taxon>Eukaryota</taxon>
        <taxon>Viridiplantae</taxon>
        <taxon>Streptophyta</taxon>
        <taxon>Embryophyta</taxon>
        <taxon>Tracheophyta</taxon>
        <taxon>Spermatophyta</taxon>
        <taxon>Magnoliopsida</taxon>
        <taxon>eudicotyledons</taxon>
        <taxon>Gunneridae</taxon>
        <taxon>Pentapetalae</taxon>
        <taxon>rosids</taxon>
        <taxon>fabids</taxon>
        <taxon>Fabales</taxon>
        <taxon>Fabaceae</taxon>
        <taxon>Papilionoideae</taxon>
        <taxon>50 kb inversion clade</taxon>
        <taxon>NPAAA clade</taxon>
        <taxon>indigoferoid/millettioid clade</taxon>
        <taxon>Phaseoleae</taxon>
        <taxon>Canavalia</taxon>
    </lineage>
</organism>
<dbReference type="EMBL" id="JAYMYQ010000004">
    <property type="protein sequence ID" value="KAK7339928.1"/>
    <property type="molecule type" value="Genomic_DNA"/>
</dbReference>
<protein>
    <submittedName>
        <fullName evidence="1">Uncharacterized protein</fullName>
    </submittedName>
</protein>
<sequence>MGWMRFHHPLIILQSWEWLRDASKNMTKRWCLQMMSHLQIISNLRIVYMDAYHGILNPYHEIYPALPSSLSFDEPEVSSPGTITQTLFLTSISSSYGRSLKDGVHSYEKWHMVEDRIVNLLAMEGTSTSIIKSSHIVAAATCRAAAIILEAHANATTTYSELGGRTLGT</sequence>
<keyword evidence="2" id="KW-1185">Reference proteome</keyword>
<gene>
    <name evidence="1" type="ORF">VNO77_20615</name>
</gene>
<accession>A0AAN9LTH4</accession>
<evidence type="ECO:0000313" key="2">
    <source>
        <dbReference type="Proteomes" id="UP001367508"/>
    </source>
</evidence>
<dbReference type="AlphaFoldDB" id="A0AAN9LTH4"/>
<proteinExistence type="predicted"/>
<comment type="caution">
    <text evidence="1">The sequence shown here is derived from an EMBL/GenBank/DDBJ whole genome shotgun (WGS) entry which is preliminary data.</text>
</comment>
<evidence type="ECO:0000313" key="1">
    <source>
        <dbReference type="EMBL" id="KAK7339928.1"/>
    </source>
</evidence>